<accession>A0A1T4VWE4</accession>
<evidence type="ECO:0000259" key="10">
    <source>
        <dbReference type="Pfam" id="PF04290"/>
    </source>
</evidence>
<evidence type="ECO:0000256" key="2">
    <source>
        <dbReference type="ARBA" id="ARBA00022448"/>
    </source>
</evidence>
<keyword evidence="12" id="KW-1185">Reference proteome</keyword>
<comment type="subunit">
    <text evidence="9">The complex comprises the extracytoplasmic solute receptor protein and the two transmembrane proteins.</text>
</comment>
<reference evidence="11 12" key="1">
    <citation type="submission" date="2017-02" db="EMBL/GenBank/DDBJ databases">
        <authorList>
            <person name="Peterson S.W."/>
        </authorList>
    </citation>
    <scope>NUCLEOTIDE SEQUENCE [LARGE SCALE GENOMIC DNA]</scope>
    <source>
        <strain evidence="11 12">ATCC 49788</strain>
    </source>
</reference>
<dbReference type="InterPro" id="IPR007387">
    <property type="entry name" value="TRAP_DctQ"/>
</dbReference>
<dbReference type="GO" id="GO:0022857">
    <property type="term" value="F:transmembrane transporter activity"/>
    <property type="evidence" value="ECO:0007669"/>
    <property type="project" value="UniProtKB-UniRule"/>
</dbReference>
<feature type="domain" description="Tripartite ATP-independent periplasmic transporters DctQ component" evidence="10">
    <location>
        <begin position="29"/>
        <end position="160"/>
    </location>
</feature>
<evidence type="ECO:0000256" key="6">
    <source>
        <dbReference type="ARBA" id="ARBA00022989"/>
    </source>
</evidence>
<sequence length="196" mass="21889">MKGLLSLSAAIDKLSYWVGRSVMWLVLVMVLISAGNAIIRKLFNTSSNAYLEAQWYLFAAVFLLGASYTMLQQGHVKIDVVISRFSRPTQVKIEIFGIVMFLFPLVYFVIVEMFPILVQAYKSGEMSENAGGLIRWPVYALVPIGFFLLGLQGLSELIKRIGFLKGLCPDPGEVKETNAEQALAEHIQQQIIQGQK</sequence>
<organism evidence="11 12">
    <name type="scientific">Thiothrix eikelboomii</name>
    <dbReference type="NCBI Taxonomy" id="92487"/>
    <lineage>
        <taxon>Bacteria</taxon>
        <taxon>Pseudomonadati</taxon>
        <taxon>Pseudomonadota</taxon>
        <taxon>Gammaproteobacteria</taxon>
        <taxon>Thiotrichales</taxon>
        <taxon>Thiotrichaceae</taxon>
        <taxon>Thiothrix</taxon>
    </lineage>
</organism>
<dbReference type="Proteomes" id="UP000190460">
    <property type="component" value="Unassembled WGS sequence"/>
</dbReference>
<name>A0A1T4VWE4_9GAMM</name>
<evidence type="ECO:0000256" key="5">
    <source>
        <dbReference type="ARBA" id="ARBA00022692"/>
    </source>
</evidence>
<comment type="similarity">
    <text evidence="8 9">Belongs to the TRAP transporter small permease family.</text>
</comment>
<evidence type="ECO:0000256" key="1">
    <source>
        <dbReference type="ARBA" id="ARBA00004429"/>
    </source>
</evidence>
<dbReference type="OrthoDB" id="9795655at2"/>
<keyword evidence="3" id="KW-1003">Cell membrane</keyword>
<gene>
    <name evidence="11" type="ORF">SAMN02745130_00440</name>
</gene>
<keyword evidence="7 9" id="KW-0472">Membrane</keyword>
<evidence type="ECO:0000256" key="7">
    <source>
        <dbReference type="ARBA" id="ARBA00023136"/>
    </source>
</evidence>
<keyword evidence="6 9" id="KW-1133">Transmembrane helix</keyword>
<comment type="subcellular location">
    <subcellularLocation>
        <location evidence="1 9">Cell inner membrane</location>
        <topology evidence="1 9">Multi-pass membrane protein</topology>
    </subcellularLocation>
</comment>
<dbReference type="AlphaFoldDB" id="A0A1T4VWE4"/>
<evidence type="ECO:0000256" key="9">
    <source>
        <dbReference type="RuleBase" id="RU369079"/>
    </source>
</evidence>
<dbReference type="RefSeq" id="WP_078920948.1">
    <property type="nucleotide sequence ID" value="NZ_FUYB01000002.1"/>
</dbReference>
<dbReference type="PANTHER" id="PTHR35011">
    <property type="entry name" value="2,3-DIKETO-L-GULONATE TRAP TRANSPORTER SMALL PERMEASE PROTEIN YIAM"/>
    <property type="match status" value="1"/>
</dbReference>
<evidence type="ECO:0000256" key="3">
    <source>
        <dbReference type="ARBA" id="ARBA00022475"/>
    </source>
</evidence>
<evidence type="ECO:0000256" key="4">
    <source>
        <dbReference type="ARBA" id="ARBA00022519"/>
    </source>
</evidence>
<feature type="transmembrane region" description="Helical" evidence="9">
    <location>
        <begin position="21"/>
        <end position="43"/>
    </location>
</feature>
<dbReference type="STRING" id="92487.SAMN02745130_00440"/>
<protein>
    <recommendedName>
        <fullName evidence="9">TRAP transporter small permease protein</fullName>
    </recommendedName>
</protein>
<evidence type="ECO:0000313" key="11">
    <source>
        <dbReference type="EMBL" id="SKA69323.1"/>
    </source>
</evidence>
<feature type="transmembrane region" description="Helical" evidence="9">
    <location>
        <begin position="55"/>
        <end position="72"/>
    </location>
</feature>
<feature type="transmembrane region" description="Helical" evidence="9">
    <location>
        <begin position="136"/>
        <end position="155"/>
    </location>
</feature>
<evidence type="ECO:0000256" key="8">
    <source>
        <dbReference type="ARBA" id="ARBA00038436"/>
    </source>
</evidence>
<proteinExistence type="inferred from homology"/>
<keyword evidence="4 9" id="KW-0997">Cell inner membrane</keyword>
<dbReference type="PANTHER" id="PTHR35011:SF4">
    <property type="entry name" value="SLL1102 PROTEIN"/>
    <property type="match status" value="1"/>
</dbReference>
<keyword evidence="5 9" id="KW-0812">Transmembrane</keyword>
<dbReference type="EMBL" id="FUYB01000002">
    <property type="protein sequence ID" value="SKA69323.1"/>
    <property type="molecule type" value="Genomic_DNA"/>
</dbReference>
<dbReference type="GO" id="GO:0005886">
    <property type="term" value="C:plasma membrane"/>
    <property type="evidence" value="ECO:0007669"/>
    <property type="project" value="UniProtKB-SubCell"/>
</dbReference>
<dbReference type="Pfam" id="PF04290">
    <property type="entry name" value="DctQ"/>
    <property type="match status" value="1"/>
</dbReference>
<evidence type="ECO:0000313" key="12">
    <source>
        <dbReference type="Proteomes" id="UP000190460"/>
    </source>
</evidence>
<keyword evidence="2 9" id="KW-0813">Transport</keyword>
<comment type="function">
    <text evidence="9">Part of the tripartite ATP-independent periplasmic (TRAP) transport system.</text>
</comment>
<dbReference type="InterPro" id="IPR055348">
    <property type="entry name" value="DctQ"/>
</dbReference>
<feature type="transmembrane region" description="Helical" evidence="9">
    <location>
        <begin position="93"/>
        <end position="116"/>
    </location>
</feature>